<dbReference type="InterPro" id="IPR000742">
    <property type="entry name" value="EGF"/>
</dbReference>
<feature type="domain" description="EGF-like" evidence="6">
    <location>
        <begin position="777"/>
        <end position="815"/>
    </location>
</feature>
<dbReference type="PROSITE" id="PS01186">
    <property type="entry name" value="EGF_2"/>
    <property type="match status" value="1"/>
</dbReference>
<dbReference type="SMART" id="SM00179">
    <property type="entry name" value="EGF_CA"/>
    <property type="match status" value="3"/>
</dbReference>
<organism evidence="7 8">
    <name type="scientific">Hyalella azteca</name>
    <name type="common">Amphipod</name>
    <dbReference type="NCBI Taxonomy" id="294128"/>
    <lineage>
        <taxon>Eukaryota</taxon>
        <taxon>Metazoa</taxon>
        <taxon>Ecdysozoa</taxon>
        <taxon>Arthropoda</taxon>
        <taxon>Crustacea</taxon>
        <taxon>Multicrustacea</taxon>
        <taxon>Malacostraca</taxon>
        <taxon>Eumalacostraca</taxon>
        <taxon>Peracarida</taxon>
        <taxon>Amphipoda</taxon>
        <taxon>Senticaudata</taxon>
        <taxon>Talitrida</taxon>
        <taxon>Talitroidea</taxon>
        <taxon>Hyalellidae</taxon>
        <taxon>Hyalella</taxon>
    </lineage>
</organism>
<feature type="domain" description="EGF-like" evidence="6">
    <location>
        <begin position="214"/>
        <end position="254"/>
    </location>
</feature>
<dbReference type="AlphaFoldDB" id="A0A979FPN2"/>
<evidence type="ECO:0000259" key="6">
    <source>
        <dbReference type="PROSITE" id="PS50026"/>
    </source>
</evidence>
<feature type="domain" description="EGF-like" evidence="6">
    <location>
        <begin position="714"/>
        <end position="751"/>
    </location>
</feature>
<dbReference type="CDD" id="cd00054">
    <property type="entry name" value="EGF_CA"/>
    <property type="match status" value="1"/>
</dbReference>
<evidence type="ECO:0000313" key="7">
    <source>
        <dbReference type="Proteomes" id="UP000694843"/>
    </source>
</evidence>
<evidence type="ECO:0000256" key="1">
    <source>
        <dbReference type="ARBA" id="ARBA00022536"/>
    </source>
</evidence>
<feature type="non-terminal residue" evidence="8">
    <location>
        <position position="874"/>
    </location>
</feature>
<dbReference type="InterPro" id="IPR001881">
    <property type="entry name" value="EGF-like_Ca-bd_dom"/>
</dbReference>
<dbReference type="SUPFAM" id="SSF57196">
    <property type="entry name" value="EGF/Laminin"/>
    <property type="match status" value="2"/>
</dbReference>
<dbReference type="GeneID" id="125178704"/>
<name>A0A979FPN2_HYAAZ</name>
<comment type="caution">
    <text evidence="5">Lacks conserved residue(s) required for the propagation of feature annotation.</text>
</comment>
<dbReference type="RefSeq" id="XP_047739050.1">
    <property type="nucleotide sequence ID" value="XM_047883094.1"/>
</dbReference>
<dbReference type="FunFam" id="2.10.25.10:FF:000038">
    <property type="entry name" value="Fibrillin 2"/>
    <property type="match status" value="2"/>
</dbReference>
<gene>
    <name evidence="8" type="primary">LOC125178704</name>
</gene>
<dbReference type="KEGG" id="hazt:125178704"/>
<dbReference type="PROSITE" id="PS50026">
    <property type="entry name" value="EGF_3"/>
    <property type="match status" value="4"/>
</dbReference>
<evidence type="ECO:0000256" key="2">
    <source>
        <dbReference type="ARBA" id="ARBA00022729"/>
    </source>
</evidence>
<proteinExistence type="predicted"/>
<feature type="domain" description="EGF-like" evidence="6">
    <location>
        <begin position="542"/>
        <end position="583"/>
    </location>
</feature>
<dbReference type="InterPro" id="IPR018097">
    <property type="entry name" value="EGF_Ca-bd_CS"/>
</dbReference>
<evidence type="ECO:0000256" key="4">
    <source>
        <dbReference type="ARBA" id="ARBA00023157"/>
    </source>
</evidence>
<dbReference type="InterPro" id="IPR049883">
    <property type="entry name" value="NOTCH1_EGF-like"/>
</dbReference>
<keyword evidence="4" id="KW-1015">Disulfide bond</keyword>
<dbReference type="PROSITE" id="PS00010">
    <property type="entry name" value="ASX_HYDROXYL"/>
    <property type="match status" value="2"/>
</dbReference>
<dbReference type="SMART" id="SM00181">
    <property type="entry name" value="EGF"/>
    <property type="match status" value="13"/>
</dbReference>
<evidence type="ECO:0000256" key="3">
    <source>
        <dbReference type="ARBA" id="ARBA00022737"/>
    </source>
</evidence>
<dbReference type="OrthoDB" id="4405280at2759"/>
<sequence length="874" mass="91725">MQSTILFLTEPAVPDCESDRNCAPSAACRLDQLGVRKCVDICTSFTCGLNSVCQAVNHRGQCQCLPGFTGNPNDRSGCRAVPQDECQTDAQCPESDKCLVRGNTRKCVSVCKETQCGPGAICIANNHAAKCQCPPGLFAGDPGDLTKGCTSVGCLINEDCAFDQACNRMDFTCFDVCFDACGENAVCIPQNHGYSCQCAPGFRPNPSAEIECSAVNVCDSNPCHKTAVCQSNGANHLCSCPRGMIGDPYTTGCHPEGTCPLGDDDCPTDSVCLRGLCKSPCEGACGPNALCNVVNRKAQCNCPPGFEPNPSAKDGCSRITSKCTNNVQCSGGTCIQGQCIEVCRTDRQCAQGEKCVENKCMVLCISSEQCPKEQSCINGVCLIGCRSNSDCPSDQACLANKCQDPCSEPNVCGPNSVCKSEGHFAQCLCPDGFQKIQQGCIRTPFACENNNDCSSGNLCDKGQCKPICSQIQQCAQGEHCNNGMCMKVCFNDGNCLQGEVCIEGSCESGCRTSGDCTQNEVCVSKKCMCAKGYNPSGGGCVDVDECQQKPCHASATCTNVPGSFKCACPAQTIGDPYGGNGCVSPNECSNDAECYGEQACVLSSVGLYKCVDPCASTVCGVNSVCVVENHKPVCVCQNGYFGDPNNLSSGCVRGDCVEDDDCSSDRICNRASFRCLNPCENVNCAHGRCQAENHQAVCYCQPGFAVADDGSCKDINECDSDPCHRTAACRNSIGSFTCTCTAGLIGDPYSTGCRRPGDCTNDNQCPASSVCLRNKCKNPCETTTCGSGAVCSVVGRQPVCTCPPRSTGDPKRQCVAFDCVSSSECASDKSCINNKCVNPCSIPGVCGQNTECHASGHLQTCSCKPGFTGDASFG</sequence>
<reference evidence="8" key="1">
    <citation type="submission" date="2025-08" db="UniProtKB">
        <authorList>
            <consortium name="RefSeq"/>
        </authorList>
    </citation>
    <scope>IDENTIFICATION</scope>
    <source>
        <tissue evidence="8">Whole organism</tissue>
    </source>
</reference>
<keyword evidence="1 5" id="KW-0245">EGF-like domain</keyword>
<dbReference type="InterPro" id="IPR003645">
    <property type="entry name" value="Fol_N"/>
</dbReference>
<protein>
    <submittedName>
        <fullName evidence="8">Neurogenic locus notch homolog protein 2-like</fullName>
    </submittedName>
</protein>
<keyword evidence="7" id="KW-1185">Reference proteome</keyword>
<accession>A0A979FPN2</accession>
<dbReference type="InterPro" id="IPR000152">
    <property type="entry name" value="EGF-type_Asp/Asn_hydroxyl_site"/>
</dbReference>
<dbReference type="GO" id="GO:0005509">
    <property type="term" value="F:calcium ion binding"/>
    <property type="evidence" value="ECO:0007669"/>
    <property type="project" value="InterPro"/>
</dbReference>
<keyword evidence="2" id="KW-0732">Signal</keyword>
<dbReference type="OMA" id="CKEACHM"/>
<dbReference type="Pfam" id="PF07645">
    <property type="entry name" value="EGF_CA"/>
    <property type="match status" value="2"/>
</dbReference>
<keyword evidence="3" id="KW-0677">Repeat</keyword>
<dbReference type="InterPro" id="IPR048407">
    <property type="entry name" value="Dumpy_DPY"/>
</dbReference>
<dbReference type="PANTHER" id="PTHR22963:SF39">
    <property type="entry name" value="DUMPY"/>
    <property type="match status" value="1"/>
</dbReference>
<evidence type="ECO:0000313" key="8">
    <source>
        <dbReference type="RefSeq" id="XP_047739050.1"/>
    </source>
</evidence>
<dbReference type="Pfam" id="PF21164">
    <property type="entry name" value="Dumpy_DPY"/>
    <property type="match status" value="1"/>
</dbReference>
<evidence type="ECO:0000256" key="5">
    <source>
        <dbReference type="PROSITE-ProRule" id="PRU00076"/>
    </source>
</evidence>
<dbReference type="Proteomes" id="UP000694843">
    <property type="component" value="Unplaced"/>
</dbReference>
<dbReference type="PROSITE" id="PS01187">
    <property type="entry name" value="EGF_CA"/>
    <property type="match status" value="2"/>
</dbReference>
<dbReference type="PANTHER" id="PTHR22963">
    <property type="entry name" value="ENDOGLIN-RELATED"/>
    <property type="match status" value="1"/>
</dbReference>
<dbReference type="SMART" id="SM00274">
    <property type="entry name" value="FOLN"/>
    <property type="match status" value="6"/>
</dbReference>
<dbReference type="Gene3D" id="2.10.25.10">
    <property type="entry name" value="Laminin"/>
    <property type="match status" value="3"/>
</dbReference>